<sequence>MEPTKIISHRANRRANQNLLQDSGNPYNYETINYNGKTLLRDYLPLRHFNRCAVVNDWSPEESAVFSSAALRGDAQKILHGMSGNDCRDYNKLVARLESCFGGDAQQELTKLNRRQLEGESLRSLAADIRNASSVAYQDLPTTAQERFCIQHFIDAIDDRYDRMRLRGEKPRSLDEALSTACELEAFRLLETITNNFIQDDNFIENGLNVGIARKGDIFDVIAVDGNKSREKRGRHPRMPSECLLADEGQKENINNSSANNDCLRTSSQRLHGMYVKGFFENMCVNWFVDTGAAKSILSRNIAKQLFDDSTTCYYMCEGQSRDIFVANGTLSVNGETVDCIDYDRQPLSCRCLVCRMTVVQPNSEVVINGHLRHRKQSYCHETFTSNLRIMEPSNNPHLLGEELCIARTLVDIEMSNAVPVRVLNLTDEPQIITANTTIAIAKPAIAMTINTDYDAQGDLPEPLRDMLSRSTTYLSDEEERQVTQLLIKYKHVFFPVGWRCRQDQPT</sequence>
<dbReference type="Proteomes" id="UP001249851">
    <property type="component" value="Unassembled WGS sequence"/>
</dbReference>
<evidence type="ECO:0000313" key="2">
    <source>
        <dbReference type="Proteomes" id="UP001249851"/>
    </source>
</evidence>
<keyword evidence="2" id="KW-1185">Reference proteome</keyword>
<dbReference type="PANTHER" id="PTHR19963">
    <property type="entry name" value="CCHC-TYPE DOMAIN-CONTAINING PROTEIN"/>
    <property type="match status" value="1"/>
</dbReference>
<accession>A0AAD9V5U2</accession>
<gene>
    <name evidence="1" type="ORF">P5673_015202</name>
</gene>
<evidence type="ECO:0000313" key="1">
    <source>
        <dbReference type="EMBL" id="KAK2561815.1"/>
    </source>
</evidence>
<comment type="caution">
    <text evidence="1">The sequence shown here is derived from an EMBL/GenBank/DDBJ whole genome shotgun (WGS) entry which is preliminary data.</text>
</comment>
<reference evidence="1" key="2">
    <citation type="journal article" date="2023" name="Science">
        <title>Genomic signatures of disease resistance in endangered staghorn corals.</title>
        <authorList>
            <person name="Vollmer S.V."/>
            <person name="Selwyn J.D."/>
            <person name="Despard B.A."/>
            <person name="Roesel C.L."/>
        </authorList>
    </citation>
    <scope>NUCLEOTIDE SEQUENCE</scope>
    <source>
        <strain evidence="1">K2</strain>
    </source>
</reference>
<proteinExistence type="predicted"/>
<evidence type="ECO:0008006" key="3">
    <source>
        <dbReference type="Google" id="ProtNLM"/>
    </source>
</evidence>
<dbReference type="EMBL" id="JARQWQ010000031">
    <property type="protein sequence ID" value="KAK2561815.1"/>
    <property type="molecule type" value="Genomic_DNA"/>
</dbReference>
<reference evidence="1" key="1">
    <citation type="journal article" date="2023" name="G3 (Bethesda)">
        <title>Whole genome assembly and annotation of the endangered Caribbean coral Acropora cervicornis.</title>
        <authorList>
            <person name="Selwyn J.D."/>
            <person name="Vollmer S.V."/>
        </authorList>
    </citation>
    <scope>NUCLEOTIDE SEQUENCE</scope>
    <source>
        <strain evidence="1">K2</strain>
    </source>
</reference>
<dbReference type="AlphaFoldDB" id="A0AAD9V5U2"/>
<name>A0AAD9V5U2_ACRCE</name>
<protein>
    <recommendedName>
        <fullName evidence="3">Peptidase A2 domain-containing protein</fullName>
    </recommendedName>
</protein>
<dbReference type="PANTHER" id="PTHR19963:SF30">
    <property type="entry name" value="ENDONUCLEASE_EXONUCLEASE_PHOSPHATASE DOMAIN-CONTAINING PROTEIN"/>
    <property type="match status" value="1"/>
</dbReference>
<organism evidence="1 2">
    <name type="scientific">Acropora cervicornis</name>
    <name type="common">Staghorn coral</name>
    <dbReference type="NCBI Taxonomy" id="6130"/>
    <lineage>
        <taxon>Eukaryota</taxon>
        <taxon>Metazoa</taxon>
        <taxon>Cnidaria</taxon>
        <taxon>Anthozoa</taxon>
        <taxon>Hexacorallia</taxon>
        <taxon>Scleractinia</taxon>
        <taxon>Astrocoeniina</taxon>
        <taxon>Acroporidae</taxon>
        <taxon>Acropora</taxon>
    </lineage>
</organism>